<evidence type="ECO:0000313" key="1">
    <source>
        <dbReference type="EMBL" id="EFM10593.1"/>
    </source>
</evidence>
<sequence>MKWMVGMMAASSLVGKFCIKTFGSSETSVVMEIGVVTKVASRTIHVDWGKKTWVYQNKDFRFTPLSKEEVEQKYRKRKFTDETLQRALALGIEPQG</sequence>
<evidence type="ECO:0000313" key="2">
    <source>
        <dbReference type="Proteomes" id="UP000005387"/>
    </source>
</evidence>
<dbReference type="eggNOG" id="ENOG50307BK">
    <property type="taxonomic scope" value="Bacteria"/>
</dbReference>
<organism evidence="1 2">
    <name type="scientific">Paenibacillus curdlanolyticus YK9</name>
    <dbReference type="NCBI Taxonomy" id="717606"/>
    <lineage>
        <taxon>Bacteria</taxon>
        <taxon>Bacillati</taxon>
        <taxon>Bacillota</taxon>
        <taxon>Bacilli</taxon>
        <taxon>Bacillales</taxon>
        <taxon>Paenibacillaceae</taxon>
        <taxon>Paenibacillus</taxon>
    </lineage>
</organism>
<dbReference type="EMBL" id="AEDD01000006">
    <property type="protein sequence ID" value="EFM10593.1"/>
    <property type="molecule type" value="Genomic_DNA"/>
</dbReference>
<proteinExistence type="predicted"/>
<keyword evidence="2" id="KW-1185">Reference proteome</keyword>
<reference evidence="1 2" key="1">
    <citation type="submission" date="2010-07" db="EMBL/GenBank/DDBJ databases">
        <title>The draft genome of Paenibacillus curdlanolyticus YK9.</title>
        <authorList>
            <consortium name="US DOE Joint Genome Institute (JGI-PGF)"/>
            <person name="Lucas S."/>
            <person name="Copeland A."/>
            <person name="Lapidus A."/>
            <person name="Cheng J.-F."/>
            <person name="Bruce D."/>
            <person name="Goodwin L."/>
            <person name="Pitluck S."/>
            <person name="Land M.L."/>
            <person name="Hauser L."/>
            <person name="Chang Y.-J."/>
            <person name="Jeffries C."/>
            <person name="Anderson I.J."/>
            <person name="Johnson E."/>
            <person name="Loganathan U."/>
            <person name="Mulhopadhyay B."/>
            <person name="Kyrpides N."/>
            <person name="Woyke T.J."/>
        </authorList>
    </citation>
    <scope>NUCLEOTIDE SEQUENCE [LARGE SCALE GENOMIC DNA]</scope>
    <source>
        <strain evidence="1 2">YK9</strain>
    </source>
</reference>
<gene>
    <name evidence="1" type="ORF">PaecuDRAFT_2505</name>
</gene>
<name>E0IA16_9BACL</name>
<dbReference type="AlphaFoldDB" id="E0IA16"/>
<accession>E0IA16</accession>
<dbReference type="Proteomes" id="UP000005387">
    <property type="component" value="Unassembled WGS sequence"/>
</dbReference>
<protein>
    <submittedName>
        <fullName evidence="1">Uncharacterized protein</fullName>
    </submittedName>
</protein>